<keyword evidence="10" id="KW-1185">Reference proteome</keyword>
<evidence type="ECO:0000313" key="10">
    <source>
        <dbReference type="Proteomes" id="UP000013378"/>
    </source>
</evidence>
<gene>
    <name evidence="9" type="ORF">L21TH_0312</name>
</gene>
<dbReference type="Gene3D" id="3.30.565.10">
    <property type="entry name" value="Histidine kinase-like ATPase, C-terminal domain"/>
    <property type="match status" value="1"/>
</dbReference>
<dbReference type="InterPro" id="IPR050980">
    <property type="entry name" value="2C_sensor_his_kinase"/>
</dbReference>
<evidence type="ECO:0000256" key="6">
    <source>
        <dbReference type="ARBA" id="ARBA00023012"/>
    </source>
</evidence>
<dbReference type="STRING" id="1304284.L21TH_0312"/>
<dbReference type="InterPro" id="IPR003594">
    <property type="entry name" value="HATPase_dom"/>
</dbReference>
<keyword evidence="4" id="KW-0808">Transferase</keyword>
<dbReference type="EC" id="2.7.13.3" evidence="2"/>
<dbReference type="PANTHER" id="PTHR44936">
    <property type="entry name" value="SENSOR PROTEIN CREC"/>
    <property type="match status" value="1"/>
</dbReference>
<dbReference type="InterPro" id="IPR036890">
    <property type="entry name" value="HATPase_C_sf"/>
</dbReference>
<dbReference type="AlphaFoldDB" id="R1CH49"/>
<keyword evidence="7" id="KW-0472">Membrane</keyword>
<feature type="domain" description="Histidine kinase" evidence="8">
    <location>
        <begin position="247"/>
        <end position="418"/>
    </location>
</feature>
<dbReference type="GO" id="GO:0000160">
    <property type="term" value="P:phosphorelay signal transduction system"/>
    <property type="evidence" value="ECO:0007669"/>
    <property type="project" value="UniProtKB-KW"/>
</dbReference>
<evidence type="ECO:0000256" key="2">
    <source>
        <dbReference type="ARBA" id="ARBA00012438"/>
    </source>
</evidence>
<proteinExistence type="predicted"/>
<evidence type="ECO:0000256" key="4">
    <source>
        <dbReference type="ARBA" id="ARBA00022679"/>
    </source>
</evidence>
<sequence length="419" mass="49052">MEKVKKILILGISVALVSQVYVNLFTNDFRVSLSVIVFSVLLLLYNDFNIINASIATGIIVFLFRSCILYFSTLDIYHALTVNYPVIFFYSVYGICFYYLRLNNEKNMYKLFLGILACDFLSNTMELFLRIEELFTKDVLDMIKVLFIIALGRTSFVILFISIIKYYRLLLIKEEHEARYRKLILLTSSLKSEIYLMKKNIDYIEKVMGNSYKLYEGMVTTDCLKEQKTLALSIAKDVHEVKKDYIRVIRGIEELTENKIEYSDMRLKDIFYILEESTKRYLENKEINIKLNFKISKDFRTKEHYHIISTLRNLINNSIEAIDSKSLDGIIIVSYHSDSDNHVFKVYDNGRGIKKKDLEYIFQPGFSTKYNRETGDINRGFGLTLVKDVVENHFRGKIKVESNYNVGTVFEILLPKNKI</sequence>
<evidence type="ECO:0000313" key="9">
    <source>
        <dbReference type="EMBL" id="EOD01620.1"/>
    </source>
</evidence>
<keyword evidence="6" id="KW-0902">Two-component regulatory system</keyword>
<accession>R1CH49</accession>
<dbReference type="PATRIC" id="fig|1304284.3.peg.307"/>
<reference evidence="9 10" key="1">
    <citation type="journal article" date="2015" name="Geomicrobiol. J.">
        <title>Caldisalinibacter kiritimatiensis gen. nov., sp. nov., a moderately thermohalophilic thiosulfate-reducing bacterium from a hypersaline microbial mat.</title>
        <authorList>
            <person name="Ben Hania W."/>
            <person name="Joseph M."/>
            <person name="Fiebig A."/>
            <person name="Bunk B."/>
            <person name="Klenk H.-P."/>
            <person name="Fardeau M.-L."/>
            <person name="Spring S."/>
        </authorList>
    </citation>
    <scope>NUCLEOTIDE SEQUENCE [LARGE SCALE GENOMIC DNA]</scope>
    <source>
        <strain evidence="9 10">L21-TH-D2</strain>
    </source>
</reference>
<name>R1CH49_9FIRM</name>
<evidence type="ECO:0000256" key="1">
    <source>
        <dbReference type="ARBA" id="ARBA00000085"/>
    </source>
</evidence>
<feature type="transmembrane region" description="Helical" evidence="7">
    <location>
        <begin position="7"/>
        <end position="25"/>
    </location>
</feature>
<evidence type="ECO:0000256" key="7">
    <source>
        <dbReference type="SAM" id="Phobius"/>
    </source>
</evidence>
<dbReference type="RefSeq" id="WP_006307400.1">
    <property type="nucleotide sequence ID" value="NZ_ARZA01000046.1"/>
</dbReference>
<protein>
    <recommendedName>
        <fullName evidence="2">histidine kinase</fullName>
        <ecNumber evidence="2">2.7.13.3</ecNumber>
    </recommendedName>
</protein>
<comment type="catalytic activity">
    <reaction evidence="1">
        <text>ATP + protein L-histidine = ADP + protein N-phospho-L-histidine.</text>
        <dbReference type="EC" id="2.7.13.3"/>
    </reaction>
</comment>
<organism evidence="9 10">
    <name type="scientific">Caldisalinibacter kiritimatiensis</name>
    <dbReference type="NCBI Taxonomy" id="1304284"/>
    <lineage>
        <taxon>Bacteria</taxon>
        <taxon>Bacillati</taxon>
        <taxon>Bacillota</taxon>
        <taxon>Tissierellia</taxon>
        <taxon>Tissierellales</taxon>
        <taxon>Thermohalobacteraceae</taxon>
        <taxon>Caldisalinibacter</taxon>
    </lineage>
</organism>
<keyword evidence="3" id="KW-0597">Phosphoprotein</keyword>
<feature type="transmembrane region" description="Helical" evidence="7">
    <location>
        <begin position="31"/>
        <end position="48"/>
    </location>
</feature>
<keyword evidence="7" id="KW-1133">Transmembrane helix</keyword>
<feature type="transmembrane region" description="Helical" evidence="7">
    <location>
        <begin position="143"/>
        <end position="164"/>
    </location>
</feature>
<dbReference type="SUPFAM" id="SSF55874">
    <property type="entry name" value="ATPase domain of HSP90 chaperone/DNA topoisomerase II/histidine kinase"/>
    <property type="match status" value="1"/>
</dbReference>
<feature type="transmembrane region" description="Helical" evidence="7">
    <location>
        <begin position="79"/>
        <end position="100"/>
    </location>
</feature>
<evidence type="ECO:0000256" key="5">
    <source>
        <dbReference type="ARBA" id="ARBA00022777"/>
    </source>
</evidence>
<dbReference type="PANTHER" id="PTHR44936:SF9">
    <property type="entry name" value="SENSOR PROTEIN CREC"/>
    <property type="match status" value="1"/>
</dbReference>
<dbReference type="PRINTS" id="PR00344">
    <property type="entry name" value="BCTRLSENSOR"/>
</dbReference>
<feature type="transmembrane region" description="Helical" evidence="7">
    <location>
        <begin position="55"/>
        <end position="73"/>
    </location>
</feature>
<keyword evidence="7" id="KW-0812">Transmembrane</keyword>
<dbReference type="PROSITE" id="PS50109">
    <property type="entry name" value="HIS_KIN"/>
    <property type="match status" value="1"/>
</dbReference>
<dbReference type="GO" id="GO:0004673">
    <property type="term" value="F:protein histidine kinase activity"/>
    <property type="evidence" value="ECO:0007669"/>
    <property type="project" value="UniProtKB-EC"/>
</dbReference>
<dbReference type="InterPro" id="IPR004358">
    <property type="entry name" value="Sig_transdc_His_kin-like_C"/>
</dbReference>
<dbReference type="SMART" id="SM00387">
    <property type="entry name" value="HATPase_c"/>
    <property type="match status" value="1"/>
</dbReference>
<dbReference type="eggNOG" id="COG3290">
    <property type="taxonomic scope" value="Bacteria"/>
</dbReference>
<evidence type="ECO:0000256" key="3">
    <source>
        <dbReference type="ARBA" id="ARBA00022553"/>
    </source>
</evidence>
<dbReference type="Proteomes" id="UP000013378">
    <property type="component" value="Unassembled WGS sequence"/>
</dbReference>
<keyword evidence="5 9" id="KW-0418">Kinase</keyword>
<comment type="caution">
    <text evidence="9">The sequence shown here is derived from an EMBL/GenBank/DDBJ whole genome shotgun (WGS) entry which is preliminary data.</text>
</comment>
<dbReference type="EMBL" id="ARZA01000046">
    <property type="protein sequence ID" value="EOD01620.1"/>
    <property type="molecule type" value="Genomic_DNA"/>
</dbReference>
<dbReference type="InterPro" id="IPR005467">
    <property type="entry name" value="His_kinase_dom"/>
</dbReference>
<evidence type="ECO:0000259" key="8">
    <source>
        <dbReference type="PROSITE" id="PS50109"/>
    </source>
</evidence>
<dbReference type="OrthoDB" id="1791938at2"/>
<dbReference type="Pfam" id="PF02518">
    <property type="entry name" value="HATPase_c"/>
    <property type="match status" value="1"/>
</dbReference>